<sequence length="90" mass="9560">MAPPVAPSFRKASRTTPHPPPQPMQTAPAQFLLKEQGREFTKRTGLLSADEDDYDAMVVDTDDAAFPAISLGAGSSLNRAISISSSTDDP</sequence>
<dbReference type="AlphaFoldDB" id="J0LAX8"/>
<evidence type="ECO:0000256" key="1">
    <source>
        <dbReference type="SAM" id="MobiDB-lite"/>
    </source>
</evidence>
<evidence type="ECO:0000313" key="3">
    <source>
        <dbReference type="Proteomes" id="UP000006514"/>
    </source>
</evidence>
<accession>J0LAX8</accession>
<dbReference type="InParanoid" id="J0LAX8"/>
<feature type="region of interest" description="Disordered" evidence="1">
    <location>
        <begin position="1"/>
        <end position="26"/>
    </location>
</feature>
<name>J0LAX8_AURST</name>
<proteinExistence type="predicted"/>
<dbReference type="EMBL" id="JH688166">
    <property type="protein sequence ID" value="EJD33578.1"/>
    <property type="molecule type" value="Genomic_DNA"/>
</dbReference>
<evidence type="ECO:0000313" key="2">
    <source>
        <dbReference type="EMBL" id="EJD33578.1"/>
    </source>
</evidence>
<dbReference type="KEGG" id="adl:AURDEDRAFT_177343"/>
<gene>
    <name evidence="2" type="ORF">AURDEDRAFT_177343</name>
</gene>
<feature type="non-terminal residue" evidence="2">
    <location>
        <position position="90"/>
    </location>
</feature>
<reference evidence="3" key="1">
    <citation type="journal article" date="2012" name="Science">
        <title>The Paleozoic origin of enzymatic lignin decomposition reconstructed from 31 fungal genomes.</title>
        <authorList>
            <person name="Floudas D."/>
            <person name="Binder M."/>
            <person name="Riley R."/>
            <person name="Barry K."/>
            <person name="Blanchette R.A."/>
            <person name="Henrissat B."/>
            <person name="Martinez A.T."/>
            <person name="Otillar R."/>
            <person name="Spatafora J.W."/>
            <person name="Yadav J.S."/>
            <person name="Aerts A."/>
            <person name="Benoit I."/>
            <person name="Boyd A."/>
            <person name="Carlson A."/>
            <person name="Copeland A."/>
            <person name="Coutinho P.M."/>
            <person name="de Vries R.P."/>
            <person name="Ferreira P."/>
            <person name="Findley K."/>
            <person name="Foster B."/>
            <person name="Gaskell J."/>
            <person name="Glotzer D."/>
            <person name="Gorecki P."/>
            <person name="Heitman J."/>
            <person name="Hesse C."/>
            <person name="Hori C."/>
            <person name="Igarashi K."/>
            <person name="Jurgens J.A."/>
            <person name="Kallen N."/>
            <person name="Kersten P."/>
            <person name="Kohler A."/>
            <person name="Kuees U."/>
            <person name="Kumar T.K.A."/>
            <person name="Kuo A."/>
            <person name="LaButti K."/>
            <person name="Larrondo L.F."/>
            <person name="Lindquist E."/>
            <person name="Ling A."/>
            <person name="Lombard V."/>
            <person name="Lucas S."/>
            <person name="Lundell T."/>
            <person name="Martin R."/>
            <person name="McLaughlin D.J."/>
            <person name="Morgenstern I."/>
            <person name="Morin E."/>
            <person name="Murat C."/>
            <person name="Nagy L.G."/>
            <person name="Nolan M."/>
            <person name="Ohm R.A."/>
            <person name="Patyshakuliyeva A."/>
            <person name="Rokas A."/>
            <person name="Ruiz-Duenas F.J."/>
            <person name="Sabat G."/>
            <person name="Salamov A."/>
            <person name="Samejima M."/>
            <person name="Schmutz J."/>
            <person name="Slot J.C."/>
            <person name="St John F."/>
            <person name="Stenlid J."/>
            <person name="Sun H."/>
            <person name="Sun S."/>
            <person name="Syed K."/>
            <person name="Tsang A."/>
            <person name="Wiebenga A."/>
            <person name="Young D."/>
            <person name="Pisabarro A."/>
            <person name="Eastwood D.C."/>
            <person name="Martin F."/>
            <person name="Cullen D."/>
            <person name="Grigoriev I.V."/>
            <person name="Hibbett D.S."/>
        </authorList>
    </citation>
    <scope>NUCLEOTIDE SEQUENCE [LARGE SCALE GENOMIC DNA]</scope>
    <source>
        <strain evidence="3">TFB10046</strain>
    </source>
</reference>
<protein>
    <submittedName>
        <fullName evidence="2">Uncharacterized protein</fullName>
    </submittedName>
</protein>
<keyword evidence="3" id="KW-1185">Reference proteome</keyword>
<organism evidence="2 3">
    <name type="scientific">Auricularia subglabra (strain TFB-10046 / SS5)</name>
    <name type="common">White-rot fungus</name>
    <name type="synonym">Auricularia delicata (strain TFB10046)</name>
    <dbReference type="NCBI Taxonomy" id="717982"/>
    <lineage>
        <taxon>Eukaryota</taxon>
        <taxon>Fungi</taxon>
        <taxon>Dikarya</taxon>
        <taxon>Basidiomycota</taxon>
        <taxon>Agaricomycotina</taxon>
        <taxon>Agaricomycetes</taxon>
        <taxon>Auriculariales</taxon>
        <taxon>Auriculariaceae</taxon>
        <taxon>Auricularia</taxon>
    </lineage>
</organism>
<dbReference type="Proteomes" id="UP000006514">
    <property type="component" value="Unassembled WGS sequence"/>
</dbReference>